<proteinExistence type="inferred from homology"/>
<sequence length="66" mass="7429">MAIQTPKQRIANQKFNKKIEQSRKLGKKKVKEVDPSSKPALSKSWIYLLAFLIIGGGILELISSFL</sequence>
<evidence type="ECO:0000313" key="8">
    <source>
        <dbReference type="Proteomes" id="UP000002866"/>
    </source>
</evidence>
<evidence type="ECO:0000256" key="5">
    <source>
        <dbReference type="ARBA" id="ARBA00023136"/>
    </source>
</evidence>
<evidence type="ECO:0000256" key="1">
    <source>
        <dbReference type="ARBA" id="ARBA00005500"/>
    </source>
</evidence>
<dbReference type="KEGG" id="tbl:TBLA_0A00510"/>
<comment type="similarity">
    <text evidence="1 6">Belongs to the RAMP4 family.</text>
</comment>
<gene>
    <name evidence="7" type="primary">TBLA0A00510</name>
    <name evidence="7" type="ORF">TBLA_0A00510</name>
</gene>
<keyword evidence="2 6" id="KW-0812">Transmembrane</keyword>
<dbReference type="Pfam" id="PF06624">
    <property type="entry name" value="RAMP4"/>
    <property type="match status" value="1"/>
</dbReference>
<organism evidence="7 8">
    <name type="scientific">Henningerozyma blattae (strain ATCC 34711 / CBS 6284 / DSM 70876 / NBRC 10599 / NRRL Y-10934 / UCD 77-7)</name>
    <name type="common">Yeast</name>
    <name type="synonym">Tetrapisispora blattae</name>
    <dbReference type="NCBI Taxonomy" id="1071380"/>
    <lineage>
        <taxon>Eukaryota</taxon>
        <taxon>Fungi</taxon>
        <taxon>Dikarya</taxon>
        <taxon>Ascomycota</taxon>
        <taxon>Saccharomycotina</taxon>
        <taxon>Saccharomycetes</taxon>
        <taxon>Saccharomycetales</taxon>
        <taxon>Saccharomycetaceae</taxon>
        <taxon>Henningerozyma</taxon>
    </lineage>
</organism>
<keyword evidence="5 6" id="KW-0472">Membrane</keyword>
<dbReference type="GO" id="GO:0005789">
    <property type="term" value="C:endoplasmic reticulum membrane"/>
    <property type="evidence" value="ECO:0007669"/>
    <property type="project" value="UniProtKB-SubCell"/>
</dbReference>
<dbReference type="FunCoup" id="I2GUP9">
    <property type="interactions" value="37"/>
</dbReference>
<dbReference type="Proteomes" id="UP000002866">
    <property type="component" value="Chromosome 1"/>
</dbReference>
<evidence type="ECO:0000256" key="6">
    <source>
        <dbReference type="RuleBase" id="RU364120"/>
    </source>
</evidence>
<name>I2GUP9_HENB6</name>
<protein>
    <recommendedName>
        <fullName evidence="6">Stress-associated endoplasmic reticulum protein</fullName>
    </recommendedName>
</protein>
<dbReference type="eggNOG" id="ENOG502SDGZ">
    <property type="taxonomic scope" value="Eukaryota"/>
</dbReference>
<keyword evidence="4 6" id="KW-1133">Transmembrane helix</keyword>
<accession>I2GUP9</accession>
<dbReference type="AlphaFoldDB" id="I2GUP9"/>
<reference evidence="7 8" key="1">
    <citation type="journal article" date="2011" name="Proc. Natl. Acad. Sci. U.S.A.">
        <title>Evolutionary erosion of yeast sex chromosomes by mating-type switching accidents.</title>
        <authorList>
            <person name="Gordon J.L."/>
            <person name="Armisen D."/>
            <person name="Proux-Wera E."/>
            <person name="Oheigeartaigh S.S."/>
            <person name="Byrne K.P."/>
            <person name="Wolfe K.H."/>
        </authorList>
    </citation>
    <scope>NUCLEOTIDE SEQUENCE [LARGE SCALE GENOMIC DNA]</scope>
    <source>
        <strain evidence="8">ATCC 34711 / CBS 6284 / DSM 70876 / NBRC 10599 / NRRL Y-10934 / UCD 77-7</strain>
    </source>
</reference>
<evidence type="ECO:0000256" key="2">
    <source>
        <dbReference type="ARBA" id="ARBA00022692"/>
    </source>
</evidence>
<feature type="transmembrane region" description="Helical" evidence="6">
    <location>
        <begin position="45"/>
        <end position="65"/>
    </location>
</feature>
<keyword evidence="3 6" id="KW-0256">Endoplasmic reticulum</keyword>
<evidence type="ECO:0000256" key="3">
    <source>
        <dbReference type="ARBA" id="ARBA00022824"/>
    </source>
</evidence>
<keyword evidence="8" id="KW-1185">Reference proteome</keyword>
<evidence type="ECO:0000313" key="7">
    <source>
        <dbReference type="EMBL" id="CCH57851.1"/>
    </source>
</evidence>
<dbReference type="HOGENOM" id="CLU_182424_0_1_1"/>
<dbReference type="EMBL" id="HE806316">
    <property type="protein sequence ID" value="CCH57851.1"/>
    <property type="molecule type" value="Genomic_DNA"/>
</dbReference>
<dbReference type="InterPro" id="IPR010580">
    <property type="entry name" value="ER_stress-assoc"/>
</dbReference>
<dbReference type="OMA" id="ANEKFYK"/>
<comment type="subcellular location">
    <subcellularLocation>
        <location evidence="6">Membrane</location>
        <topology evidence="6">Single-pass membrane protein</topology>
    </subcellularLocation>
    <subcellularLocation>
        <location evidence="6">Endoplasmic reticulum membrane</location>
        <topology evidence="6">Single-pass membrane protein</topology>
    </subcellularLocation>
</comment>
<evidence type="ECO:0000256" key="4">
    <source>
        <dbReference type="ARBA" id="ARBA00022989"/>
    </source>
</evidence>
<dbReference type="GO" id="GO:0009306">
    <property type="term" value="P:protein secretion"/>
    <property type="evidence" value="ECO:0007669"/>
    <property type="project" value="EnsemblFungi"/>
</dbReference>
<dbReference type="InParanoid" id="I2GUP9"/>
<dbReference type="OrthoDB" id="16679at2759"/>
<dbReference type="GeneID" id="14493180"/>
<dbReference type="RefSeq" id="XP_004177370.1">
    <property type="nucleotide sequence ID" value="XM_004177322.1"/>
</dbReference>
<comment type="function">
    <text evidence="6">Interacts with target proteins during translocation into the lumen of the endoplasmic reticulum. Protects unfolded target proteins against degradation and facilitate correct glycosylation.</text>
</comment>